<keyword evidence="3" id="KW-1185">Reference proteome</keyword>
<accession>A0AAV7LHP8</accession>
<dbReference type="EMBL" id="JANPWB010000015">
    <property type="protein sequence ID" value="KAJ1091186.1"/>
    <property type="molecule type" value="Genomic_DNA"/>
</dbReference>
<feature type="region of interest" description="Disordered" evidence="1">
    <location>
        <begin position="41"/>
        <end position="156"/>
    </location>
</feature>
<gene>
    <name evidence="2" type="ORF">NDU88_004313</name>
</gene>
<proteinExistence type="predicted"/>
<protein>
    <submittedName>
        <fullName evidence="2">Uncharacterized protein</fullName>
    </submittedName>
</protein>
<feature type="compositionally biased region" description="Basic and acidic residues" evidence="1">
    <location>
        <begin position="140"/>
        <end position="149"/>
    </location>
</feature>
<feature type="compositionally biased region" description="Basic and acidic residues" evidence="1">
    <location>
        <begin position="112"/>
        <end position="124"/>
    </location>
</feature>
<feature type="compositionally biased region" description="Basic and acidic residues" evidence="1">
    <location>
        <begin position="72"/>
        <end position="104"/>
    </location>
</feature>
<dbReference type="AlphaFoldDB" id="A0AAV7LHP8"/>
<name>A0AAV7LHP8_PLEWA</name>
<evidence type="ECO:0000313" key="2">
    <source>
        <dbReference type="EMBL" id="KAJ1091186.1"/>
    </source>
</evidence>
<comment type="caution">
    <text evidence="2">The sequence shown here is derived from an EMBL/GenBank/DDBJ whole genome shotgun (WGS) entry which is preliminary data.</text>
</comment>
<dbReference type="Proteomes" id="UP001066276">
    <property type="component" value="Chromosome 11"/>
</dbReference>
<evidence type="ECO:0000256" key="1">
    <source>
        <dbReference type="SAM" id="MobiDB-lite"/>
    </source>
</evidence>
<evidence type="ECO:0000313" key="3">
    <source>
        <dbReference type="Proteomes" id="UP001066276"/>
    </source>
</evidence>
<organism evidence="2 3">
    <name type="scientific">Pleurodeles waltl</name>
    <name type="common">Iberian ribbed newt</name>
    <dbReference type="NCBI Taxonomy" id="8319"/>
    <lineage>
        <taxon>Eukaryota</taxon>
        <taxon>Metazoa</taxon>
        <taxon>Chordata</taxon>
        <taxon>Craniata</taxon>
        <taxon>Vertebrata</taxon>
        <taxon>Euteleostomi</taxon>
        <taxon>Amphibia</taxon>
        <taxon>Batrachia</taxon>
        <taxon>Caudata</taxon>
        <taxon>Salamandroidea</taxon>
        <taxon>Salamandridae</taxon>
        <taxon>Pleurodelinae</taxon>
        <taxon>Pleurodeles</taxon>
    </lineage>
</organism>
<reference evidence="2" key="1">
    <citation type="journal article" date="2022" name="bioRxiv">
        <title>Sequencing and chromosome-scale assembly of the giantPleurodeles waltlgenome.</title>
        <authorList>
            <person name="Brown T."/>
            <person name="Elewa A."/>
            <person name="Iarovenko S."/>
            <person name="Subramanian E."/>
            <person name="Araus A.J."/>
            <person name="Petzold A."/>
            <person name="Susuki M."/>
            <person name="Suzuki K.-i.T."/>
            <person name="Hayashi T."/>
            <person name="Toyoda A."/>
            <person name="Oliveira C."/>
            <person name="Osipova E."/>
            <person name="Leigh N.D."/>
            <person name="Simon A."/>
            <person name="Yun M.H."/>
        </authorList>
    </citation>
    <scope>NUCLEOTIDE SEQUENCE</scope>
    <source>
        <strain evidence="2">20211129_DDA</strain>
        <tissue evidence="2">Liver</tissue>
    </source>
</reference>
<sequence>MKTQGRLRSETHMQITSDGRLEVVEDRAMEVWSPCSRVAKIPATYCANSRPEKCPGGPTGKDAEEAGNPDIRVPESLKRKDGQRARHAQTREDVEKKDAERPEESENEEDANETKTDTEEREPVNRGPLTSRDNPTEGQEGPRRQELRHVPGGAWLQQVRSCLRDRIRSVVGREEGGGGE</sequence>